<reference evidence="8" key="1">
    <citation type="journal article" date="2020" name="Stud. Mycol.">
        <title>101 Dothideomycetes genomes: a test case for predicting lifestyles and emergence of pathogens.</title>
        <authorList>
            <person name="Haridas S."/>
            <person name="Albert R."/>
            <person name="Binder M."/>
            <person name="Bloem J."/>
            <person name="Labutti K."/>
            <person name="Salamov A."/>
            <person name="Andreopoulos B."/>
            <person name="Baker S."/>
            <person name="Barry K."/>
            <person name="Bills G."/>
            <person name="Bluhm B."/>
            <person name="Cannon C."/>
            <person name="Castanera R."/>
            <person name="Culley D."/>
            <person name="Daum C."/>
            <person name="Ezra D."/>
            <person name="Gonzalez J."/>
            <person name="Henrissat B."/>
            <person name="Kuo A."/>
            <person name="Liang C."/>
            <person name="Lipzen A."/>
            <person name="Lutzoni F."/>
            <person name="Magnuson J."/>
            <person name="Mondo S."/>
            <person name="Nolan M."/>
            <person name="Ohm R."/>
            <person name="Pangilinan J."/>
            <person name="Park H.-J."/>
            <person name="Ramirez L."/>
            <person name="Alfaro M."/>
            <person name="Sun H."/>
            <person name="Tritt A."/>
            <person name="Yoshinaga Y."/>
            <person name="Zwiers L.-H."/>
            <person name="Turgeon B."/>
            <person name="Goodwin S."/>
            <person name="Spatafora J."/>
            <person name="Crous P."/>
            <person name="Grigoriev I."/>
        </authorList>
    </citation>
    <scope>NUCLEOTIDE SEQUENCE</scope>
    <source>
        <strain evidence="8">ATCC 16933</strain>
    </source>
</reference>
<dbReference type="GO" id="GO:0006397">
    <property type="term" value="P:mRNA processing"/>
    <property type="evidence" value="ECO:0007669"/>
    <property type="project" value="UniProtKB-KW"/>
</dbReference>
<evidence type="ECO:0000313" key="8">
    <source>
        <dbReference type="EMBL" id="KAF2458818.1"/>
    </source>
</evidence>
<name>A0A6A6P4W5_9PEZI</name>
<feature type="coiled-coil region" evidence="7">
    <location>
        <begin position="138"/>
        <end position="172"/>
    </location>
</feature>
<evidence type="ECO:0000256" key="4">
    <source>
        <dbReference type="ARBA" id="ARBA00022728"/>
    </source>
</evidence>
<dbReference type="GO" id="GO:0008380">
    <property type="term" value="P:RNA splicing"/>
    <property type="evidence" value="ECO:0007669"/>
    <property type="project" value="UniProtKB-KW"/>
</dbReference>
<comment type="similarity">
    <text evidence="2">Belongs to the SPF27 family.</text>
</comment>
<accession>A0A6A6P4W5</accession>
<protein>
    <submittedName>
        <fullName evidence="8">BCAS2 family protein</fullName>
    </submittedName>
</protein>
<evidence type="ECO:0000256" key="5">
    <source>
        <dbReference type="ARBA" id="ARBA00023187"/>
    </source>
</evidence>
<dbReference type="EMBL" id="MU001677">
    <property type="protein sequence ID" value="KAF2458818.1"/>
    <property type="molecule type" value="Genomic_DNA"/>
</dbReference>
<evidence type="ECO:0000256" key="6">
    <source>
        <dbReference type="ARBA" id="ARBA00023242"/>
    </source>
</evidence>
<dbReference type="GO" id="GO:0000974">
    <property type="term" value="C:Prp19 complex"/>
    <property type="evidence" value="ECO:0007669"/>
    <property type="project" value="TreeGrafter"/>
</dbReference>
<dbReference type="AlphaFoldDB" id="A0A6A6P4W5"/>
<evidence type="ECO:0000313" key="9">
    <source>
        <dbReference type="Proteomes" id="UP000799766"/>
    </source>
</evidence>
<keyword evidence="5" id="KW-0508">mRNA splicing</keyword>
<dbReference type="OrthoDB" id="205794at2759"/>
<dbReference type="GO" id="GO:0071011">
    <property type="term" value="C:precatalytic spliceosome"/>
    <property type="evidence" value="ECO:0007669"/>
    <property type="project" value="TreeGrafter"/>
</dbReference>
<dbReference type="GO" id="GO:0071013">
    <property type="term" value="C:catalytic step 2 spliceosome"/>
    <property type="evidence" value="ECO:0007669"/>
    <property type="project" value="TreeGrafter"/>
</dbReference>
<dbReference type="Pfam" id="PF05700">
    <property type="entry name" value="BCAS2"/>
    <property type="match status" value="1"/>
</dbReference>
<dbReference type="PANTHER" id="PTHR13296">
    <property type="entry name" value="BCAS2 PROTEIN"/>
    <property type="match status" value="1"/>
</dbReference>
<keyword evidence="7" id="KW-0175">Coiled coil</keyword>
<evidence type="ECO:0000256" key="2">
    <source>
        <dbReference type="ARBA" id="ARBA00010788"/>
    </source>
</evidence>
<comment type="subcellular location">
    <subcellularLocation>
        <location evidence="1">Nucleus</location>
    </subcellularLocation>
</comment>
<dbReference type="Proteomes" id="UP000799766">
    <property type="component" value="Unassembled WGS sequence"/>
</dbReference>
<gene>
    <name evidence="8" type="ORF">BDY21DRAFT_385246</name>
</gene>
<evidence type="ECO:0000256" key="3">
    <source>
        <dbReference type="ARBA" id="ARBA00022664"/>
    </source>
</evidence>
<proteinExistence type="inferred from homology"/>
<organism evidence="8 9">
    <name type="scientific">Lineolata rhizophorae</name>
    <dbReference type="NCBI Taxonomy" id="578093"/>
    <lineage>
        <taxon>Eukaryota</taxon>
        <taxon>Fungi</taxon>
        <taxon>Dikarya</taxon>
        <taxon>Ascomycota</taxon>
        <taxon>Pezizomycotina</taxon>
        <taxon>Dothideomycetes</taxon>
        <taxon>Dothideomycetes incertae sedis</taxon>
        <taxon>Lineolatales</taxon>
        <taxon>Lineolataceae</taxon>
        <taxon>Lineolata</taxon>
    </lineage>
</organism>
<evidence type="ECO:0000256" key="7">
    <source>
        <dbReference type="SAM" id="Coils"/>
    </source>
</evidence>
<sequence>MTLINESYDYLSYIDPTPPPTSLRTANDLVAAELSPDASSALHPSLPPSYEPRFSHLITTEHERLAAGQDKEPSTGIDLSRYEALEPPEMSTEDVGDAADKWKAVLRQSYVSATYLSERQRSLHLLEKFGKNMWLVGNAGLEAELKGLEEELAKTKKSVQDLEEQRRSTQERSAGELAALEDTWRKLVSRLVEVQFATLGLEREILERQKQASTS</sequence>
<keyword evidence="4" id="KW-0747">Spliceosome</keyword>
<dbReference type="InterPro" id="IPR008409">
    <property type="entry name" value="SPF27"/>
</dbReference>
<keyword evidence="9" id="KW-1185">Reference proteome</keyword>
<evidence type="ECO:0000256" key="1">
    <source>
        <dbReference type="ARBA" id="ARBA00004123"/>
    </source>
</evidence>
<keyword evidence="3" id="KW-0507">mRNA processing</keyword>
<dbReference type="PANTHER" id="PTHR13296:SF0">
    <property type="entry name" value="PRE-MRNA-SPLICING FACTOR SPF27"/>
    <property type="match status" value="1"/>
</dbReference>
<keyword evidence="6" id="KW-0539">Nucleus</keyword>